<evidence type="ECO:0000313" key="2">
    <source>
        <dbReference type="Proteomes" id="UP000053989"/>
    </source>
</evidence>
<proteinExistence type="predicted"/>
<gene>
    <name evidence="1" type="ORF">SCLCIDRAFT_1208375</name>
</gene>
<keyword evidence="2" id="KW-1185">Reference proteome</keyword>
<evidence type="ECO:0000313" key="1">
    <source>
        <dbReference type="EMBL" id="KIM69823.1"/>
    </source>
</evidence>
<protein>
    <submittedName>
        <fullName evidence="1">Uncharacterized protein</fullName>
    </submittedName>
</protein>
<dbReference type="AlphaFoldDB" id="A0A0C3A7Z4"/>
<dbReference type="PROSITE" id="PS51257">
    <property type="entry name" value="PROKAR_LIPOPROTEIN"/>
    <property type="match status" value="1"/>
</dbReference>
<accession>A0A0C3A7Z4</accession>
<dbReference type="Proteomes" id="UP000053989">
    <property type="component" value="Unassembled WGS sequence"/>
</dbReference>
<sequence length="92" mass="9967">MLSNISKEELLVGVLTSVMVCLSSSSCSSKSPQAWIKYESAPLRTVLPKFDPGPGDFPELRHCGRDVSSKFNGIPSGMYTLEGAIERSLMLS</sequence>
<reference evidence="1 2" key="1">
    <citation type="submission" date="2014-04" db="EMBL/GenBank/DDBJ databases">
        <authorList>
            <consortium name="DOE Joint Genome Institute"/>
            <person name="Kuo A."/>
            <person name="Kohler A."/>
            <person name="Nagy L.G."/>
            <person name="Floudas D."/>
            <person name="Copeland A."/>
            <person name="Barry K.W."/>
            <person name="Cichocki N."/>
            <person name="Veneault-Fourrey C."/>
            <person name="LaButti K."/>
            <person name="Lindquist E.A."/>
            <person name="Lipzen A."/>
            <person name="Lundell T."/>
            <person name="Morin E."/>
            <person name="Murat C."/>
            <person name="Sun H."/>
            <person name="Tunlid A."/>
            <person name="Henrissat B."/>
            <person name="Grigoriev I.V."/>
            <person name="Hibbett D.S."/>
            <person name="Martin F."/>
            <person name="Nordberg H.P."/>
            <person name="Cantor M.N."/>
            <person name="Hua S.X."/>
        </authorList>
    </citation>
    <scope>NUCLEOTIDE SEQUENCE [LARGE SCALE GENOMIC DNA]</scope>
    <source>
        <strain evidence="1 2">Foug A</strain>
    </source>
</reference>
<organism evidence="1 2">
    <name type="scientific">Scleroderma citrinum Foug A</name>
    <dbReference type="NCBI Taxonomy" id="1036808"/>
    <lineage>
        <taxon>Eukaryota</taxon>
        <taxon>Fungi</taxon>
        <taxon>Dikarya</taxon>
        <taxon>Basidiomycota</taxon>
        <taxon>Agaricomycotina</taxon>
        <taxon>Agaricomycetes</taxon>
        <taxon>Agaricomycetidae</taxon>
        <taxon>Boletales</taxon>
        <taxon>Sclerodermatineae</taxon>
        <taxon>Sclerodermataceae</taxon>
        <taxon>Scleroderma</taxon>
    </lineage>
</organism>
<name>A0A0C3A7Z4_9AGAM</name>
<dbReference type="InParanoid" id="A0A0C3A7Z4"/>
<dbReference type="EMBL" id="KN822006">
    <property type="protein sequence ID" value="KIM69823.1"/>
    <property type="molecule type" value="Genomic_DNA"/>
</dbReference>
<dbReference type="HOGENOM" id="CLU_2414572_0_0_1"/>
<reference evidence="2" key="2">
    <citation type="submission" date="2015-01" db="EMBL/GenBank/DDBJ databases">
        <title>Evolutionary Origins and Diversification of the Mycorrhizal Mutualists.</title>
        <authorList>
            <consortium name="DOE Joint Genome Institute"/>
            <consortium name="Mycorrhizal Genomics Consortium"/>
            <person name="Kohler A."/>
            <person name="Kuo A."/>
            <person name="Nagy L.G."/>
            <person name="Floudas D."/>
            <person name="Copeland A."/>
            <person name="Barry K.W."/>
            <person name="Cichocki N."/>
            <person name="Veneault-Fourrey C."/>
            <person name="LaButti K."/>
            <person name="Lindquist E.A."/>
            <person name="Lipzen A."/>
            <person name="Lundell T."/>
            <person name="Morin E."/>
            <person name="Murat C."/>
            <person name="Riley R."/>
            <person name="Ohm R."/>
            <person name="Sun H."/>
            <person name="Tunlid A."/>
            <person name="Henrissat B."/>
            <person name="Grigoriev I.V."/>
            <person name="Hibbett D.S."/>
            <person name="Martin F."/>
        </authorList>
    </citation>
    <scope>NUCLEOTIDE SEQUENCE [LARGE SCALE GENOMIC DNA]</scope>
    <source>
        <strain evidence="2">Foug A</strain>
    </source>
</reference>